<dbReference type="PANTHER" id="PTHR43557:SF2">
    <property type="entry name" value="RIESKE DOMAIN-CONTAINING PROTEIN-RELATED"/>
    <property type="match status" value="1"/>
</dbReference>
<evidence type="ECO:0000256" key="6">
    <source>
        <dbReference type="ARBA" id="ARBA00023002"/>
    </source>
</evidence>
<keyword evidence="7" id="KW-0408">Iron</keyword>
<name>A0A0B6WT19_9BACT</name>
<dbReference type="Pfam" id="PF14759">
    <property type="entry name" value="Reductase_C"/>
    <property type="match status" value="1"/>
</dbReference>
<keyword evidence="4" id="KW-0479">Metal-binding</keyword>
<dbReference type="EMBL" id="CBXV010000002">
    <property type="protein sequence ID" value="CDM64373.1"/>
    <property type="molecule type" value="Genomic_DNA"/>
</dbReference>
<dbReference type="OrthoDB" id="9792592at2"/>
<dbReference type="InterPro" id="IPR017941">
    <property type="entry name" value="Rieske_2Fe-2S"/>
</dbReference>
<evidence type="ECO:0000313" key="10">
    <source>
        <dbReference type="EMBL" id="CDM64373.1"/>
    </source>
</evidence>
<dbReference type="Gene3D" id="3.50.50.60">
    <property type="entry name" value="FAD/NAD(P)-binding domain"/>
    <property type="match status" value="2"/>
</dbReference>
<dbReference type="Proteomes" id="UP000031518">
    <property type="component" value="Unassembled WGS sequence"/>
</dbReference>
<dbReference type="STRING" id="454194.PYK22_00366"/>
<dbReference type="RefSeq" id="WP_041973813.1">
    <property type="nucleotide sequence ID" value="NZ_CBXV010000002.1"/>
</dbReference>
<sequence>MSKREATVARADELRNGEMRQVEVDGVEVLLARVGDRFYAVGAHCTHYGAPLAEGVLCGERIICPWHHACFNATTGEMEEPPALDALPRYDVRVEAGHVIVSLSEDAGDRRVARMSRRAPNDARLFVILGGGAAGYMAAQTLREDGFTGRILLISDDGHLPYDRPNLSKDYLAGNLGADALPLRSEEFFREHEIEIELNRKVARVEAANKIIRFSDGASLRYDALLVATGGKPRTLPVPGADLGNVFTLRSRDDAERIVASLGTARRAAVIGASFIGMETASSLAARGLSVTVVAPESVPFEHTLGAEIGALFQKLHEENGVRFKLGAKLARFEGQRRVEAVILESGERIEADLVIVGAGVKPATEFLEGVEKTKDGRVVVDDRLRAAEDLYAAGDIASFPDARTGERVHIEHWRTAMQQGRVAAHNMAGREAIYASVPFFWTQQFDLVLTYVGHATKWDEVIVQGSIEGRDFLAFYVRDGRALAVAGVNRDREMAAIEELMRLGRMPSAEELRGGQVDLLARLK</sequence>
<evidence type="ECO:0000256" key="7">
    <source>
        <dbReference type="ARBA" id="ARBA00023004"/>
    </source>
</evidence>
<reference evidence="10 11" key="1">
    <citation type="submission" date="2013-12" db="EMBL/GenBank/DDBJ databases">
        <authorList>
            <person name="Stott M."/>
        </authorList>
    </citation>
    <scope>NUCLEOTIDE SEQUENCE [LARGE SCALE GENOMIC DNA]</scope>
    <source>
        <strain evidence="10 11">K22</strain>
    </source>
</reference>
<keyword evidence="5" id="KW-0274">FAD</keyword>
<dbReference type="GO" id="GO:0046872">
    <property type="term" value="F:metal ion binding"/>
    <property type="evidence" value="ECO:0007669"/>
    <property type="project" value="UniProtKB-KW"/>
</dbReference>
<dbReference type="GO" id="GO:0016651">
    <property type="term" value="F:oxidoreductase activity, acting on NAD(P)H"/>
    <property type="evidence" value="ECO:0007669"/>
    <property type="project" value="TreeGrafter"/>
</dbReference>
<keyword evidence="6" id="KW-0560">Oxidoreductase</keyword>
<dbReference type="Pfam" id="PF07992">
    <property type="entry name" value="Pyr_redox_2"/>
    <property type="match status" value="1"/>
</dbReference>
<keyword evidence="2" id="KW-0285">Flavoprotein</keyword>
<keyword evidence="8" id="KW-0411">Iron-sulfur</keyword>
<dbReference type="PRINTS" id="PR00368">
    <property type="entry name" value="FADPNR"/>
</dbReference>
<dbReference type="CDD" id="cd03478">
    <property type="entry name" value="Rieske_AIFL_N"/>
    <property type="match status" value="1"/>
</dbReference>
<evidence type="ECO:0000256" key="1">
    <source>
        <dbReference type="ARBA" id="ARBA00001974"/>
    </source>
</evidence>
<gene>
    <name evidence="10" type="ORF">PYK22_00366</name>
</gene>
<comment type="cofactor">
    <cofactor evidence="1">
        <name>FAD</name>
        <dbReference type="ChEBI" id="CHEBI:57692"/>
    </cofactor>
</comment>
<dbReference type="InterPro" id="IPR050446">
    <property type="entry name" value="FAD-oxidoreductase/Apoptosis"/>
</dbReference>
<dbReference type="AlphaFoldDB" id="A0A0B6WT19"/>
<proteinExistence type="predicted"/>
<dbReference type="PRINTS" id="PR00411">
    <property type="entry name" value="PNDRDTASEI"/>
</dbReference>
<dbReference type="InterPro" id="IPR023753">
    <property type="entry name" value="FAD/NAD-binding_dom"/>
</dbReference>
<dbReference type="SUPFAM" id="SSF55424">
    <property type="entry name" value="FAD/NAD-linked reductases, dimerisation (C-terminal) domain"/>
    <property type="match status" value="1"/>
</dbReference>
<reference evidence="10 11" key="2">
    <citation type="submission" date="2015-01" db="EMBL/GenBank/DDBJ databases">
        <title>Complete genome sequence of Pyrinomonas methylaliphatogenes type strain K22T.</title>
        <authorList>
            <person name="Lee K.C.Y."/>
            <person name="Power J.F."/>
            <person name="Dunfield P.F."/>
            <person name="Morgan X.C."/>
            <person name="Huttenhower C."/>
            <person name="Stott M.B."/>
        </authorList>
    </citation>
    <scope>NUCLEOTIDE SEQUENCE [LARGE SCALE GENOMIC DNA]</scope>
    <source>
        <strain evidence="10 11">K22</strain>
    </source>
</reference>
<keyword evidence="3" id="KW-0001">2Fe-2S</keyword>
<keyword evidence="11" id="KW-1185">Reference proteome</keyword>
<dbReference type="InterPro" id="IPR016156">
    <property type="entry name" value="FAD/NAD-linked_Rdtase_dimer_sf"/>
</dbReference>
<accession>A0A0B6WT19</accession>
<dbReference type="Gene3D" id="3.30.390.30">
    <property type="match status" value="1"/>
</dbReference>
<evidence type="ECO:0000259" key="9">
    <source>
        <dbReference type="PROSITE" id="PS51296"/>
    </source>
</evidence>
<evidence type="ECO:0000256" key="3">
    <source>
        <dbReference type="ARBA" id="ARBA00022714"/>
    </source>
</evidence>
<organism evidence="10 11">
    <name type="scientific">Pyrinomonas methylaliphatogenes</name>
    <dbReference type="NCBI Taxonomy" id="454194"/>
    <lineage>
        <taxon>Bacteria</taxon>
        <taxon>Pseudomonadati</taxon>
        <taxon>Acidobacteriota</taxon>
        <taxon>Blastocatellia</taxon>
        <taxon>Blastocatellales</taxon>
        <taxon>Pyrinomonadaceae</taxon>
        <taxon>Pyrinomonas</taxon>
    </lineage>
</organism>
<evidence type="ECO:0000256" key="8">
    <source>
        <dbReference type="ARBA" id="ARBA00023014"/>
    </source>
</evidence>
<evidence type="ECO:0000256" key="5">
    <source>
        <dbReference type="ARBA" id="ARBA00022827"/>
    </source>
</evidence>
<dbReference type="InterPro" id="IPR028202">
    <property type="entry name" value="Reductase_C"/>
</dbReference>
<protein>
    <submittedName>
        <fullName evidence="10">NAD(P)H-nitrite reductase</fullName>
    </submittedName>
</protein>
<dbReference type="Gene3D" id="2.102.10.10">
    <property type="entry name" value="Rieske [2Fe-2S] iron-sulphur domain"/>
    <property type="match status" value="1"/>
</dbReference>
<evidence type="ECO:0000256" key="2">
    <source>
        <dbReference type="ARBA" id="ARBA00022630"/>
    </source>
</evidence>
<dbReference type="GO" id="GO:0005737">
    <property type="term" value="C:cytoplasm"/>
    <property type="evidence" value="ECO:0007669"/>
    <property type="project" value="TreeGrafter"/>
</dbReference>
<dbReference type="Pfam" id="PF00355">
    <property type="entry name" value="Rieske"/>
    <property type="match status" value="1"/>
</dbReference>
<dbReference type="SUPFAM" id="SSF51905">
    <property type="entry name" value="FAD/NAD(P)-binding domain"/>
    <property type="match status" value="2"/>
</dbReference>
<evidence type="ECO:0000313" key="11">
    <source>
        <dbReference type="Proteomes" id="UP000031518"/>
    </source>
</evidence>
<dbReference type="SUPFAM" id="SSF50022">
    <property type="entry name" value="ISP domain"/>
    <property type="match status" value="1"/>
</dbReference>
<evidence type="ECO:0000256" key="4">
    <source>
        <dbReference type="ARBA" id="ARBA00022723"/>
    </source>
</evidence>
<feature type="domain" description="Rieske" evidence="9">
    <location>
        <begin position="6"/>
        <end position="101"/>
    </location>
</feature>
<dbReference type="GO" id="GO:0051537">
    <property type="term" value="F:2 iron, 2 sulfur cluster binding"/>
    <property type="evidence" value="ECO:0007669"/>
    <property type="project" value="UniProtKB-KW"/>
</dbReference>
<dbReference type="PANTHER" id="PTHR43557">
    <property type="entry name" value="APOPTOSIS-INDUCING FACTOR 1"/>
    <property type="match status" value="1"/>
</dbReference>
<dbReference type="InterPro" id="IPR036188">
    <property type="entry name" value="FAD/NAD-bd_sf"/>
</dbReference>
<dbReference type="InterPro" id="IPR036922">
    <property type="entry name" value="Rieske_2Fe-2S_sf"/>
</dbReference>
<dbReference type="PROSITE" id="PS51296">
    <property type="entry name" value="RIESKE"/>
    <property type="match status" value="1"/>
</dbReference>